<feature type="transmembrane region" description="Helical" evidence="1">
    <location>
        <begin position="35"/>
        <end position="54"/>
    </location>
</feature>
<gene>
    <name evidence="2" type="ORF">BABA_03509</name>
</gene>
<protein>
    <submittedName>
        <fullName evidence="2">Uncharacterized protein</fullName>
    </submittedName>
</protein>
<evidence type="ECO:0000256" key="1">
    <source>
        <dbReference type="SAM" id="Phobius"/>
    </source>
</evidence>
<keyword evidence="1" id="KW-1133">Transmembrane helix</keyword>
<dbReference type="AlphaFoldDB" id="K6DEC6"/>
<evidence type="ECO:0000313" key="2">
    <source>
        <dbReference type="EMBL" id="EKN70897.1"/>
    </source>
</evidence>
<sequence>MKKGTKYGLYASLIVLIGFPVLFFCLSLFTGKWNYLLVSIPPSLTAGLTCLMVTRNQIKKERKSV</sequence>
<proteinExistence type="predicted"/>
<dbReference type="OrthoDB" id="2897504at2"/>
<keyword evidence="1" id="KW-0812">Transmembrane</keyword>
<dbReference type="Proteomes" id="UP000006316">
    <property type="component" value="Unassembled WGS sequence"/>
</dbReference>
<reference evidence="2 3" key="1">
    <citation type="journal article" date="2012" name="Front. Microbiol.">
        <title>Redundancy and modularity in membrane-associated dissimilatory nitrate reduction in Bacillus.</title>
        <authorList>
            <person name="Heylen K."/>
            <person name="Keltjens J."/>
        </authorList>
    </citation>
    <scope>NUCLEOTIDE SEQUENCE [LARGE SCALE GENOMIC DNA]</scope>
    <source>
        <strain evidence="3">LMG 21833T</strain>
    </source>
</reference>
<keyword evidence="1" id="KW-0472">Membrane</keyword>
<organism evidence="2 3">
    <name type="scientific">Neobacillus bataviensis LMG 21833</name>
    <dbReference type="NCBI Taxonomy" id="1117379"/>
    <lineage>
        <taxon>Bacteria</taxon>
        <taxon>Bacillati</taxon>
        <taxon>Bacillota</taxon>
        <taxon>Bacilli</taxon>
        <taxon>Bacillales</taxon>
        <taxon>Bacillaceae</taxon>
        <taxon>Neobacillus</taxon>
    </lineage>
</organism>
<dbReference type="EMBL" id="AJLS01000035">
    <property type="protein sequence ID" value="EKN70897.1"/>
    <property type="molecule type" value="Genomic_DNA"/>
</dbReference>
<comment type="caution">
    <text evidence="2">The sequence shown here is derived from an EMBL/GenBank/DDBJ whole genome shotgun (WGS) entry which is preliminary data.</text>
</comment>
<keyword evidence="3" id="KW-1185">Reference proteome</keyword>
<dbReference type="eggNOG" id="ENOG502ZV31">
    <property type="taxonomic scope" value="Bacteria"/>
</dbReference>
<name>K6DEC6_9BACI</name>
<dbReference type="STRING" id="1117379.BABA_03509"/>
<accession>K6DEC6</accession>
<dbReference type="RefSeq" id="WP_007083739.1">
    <property type="nucleotide sequence ID" value="NZ_AJLS01000035.1"/>
</dbReference>
<evidence type="ECO:0000313" key="3">
    <source>
        <dbReference type="Proteomes" id="UP000006316"/>
    </source>
</evidence>
<feature type="transmembrane region" description="Helical" evidence="1">
    <location>
        <begin position="7"/>
        <end position="29"/>
    </location>
</feature>